<name>A0A2Z4TJQ8_VIBCE</name>
<sequence>MDADEFLLLDSVNKASEPSATDDAGSQTNWAQTYPEPDF</sequence>
<feature type="compositionally biased region" description="Polar residues" evidence="1">
    <location>
        <begin position="13"/>
        <end position="32"/>
    </location>
</feature>
<proteinExistence type="predicted"/>
<organism evidence="2">
    <name type="scientific">Vibrio cholerae serotype O1 biovar El Tor</name>
    <dbReference type="NCBI Taxonomy" id="686"/>
    <lineage>
        <taxon>Bacteria</taxon>
        <taxon>Pseudomonadati</taxon>
        <taxon>Pseudomonadota</taxon>
        <taxon>Gammaproteobacteria</taxon>
        <taxon>Vibrionales</taxon>
        <taxon>Vibrionaceae</taxon>
        <taxon>Vibrio</taxon>
    </lineage>
</organism>
<evidence type="ECO:0000313" key="2">
    <source>
        <dbReference type="EMBL" id="AWY71005.1"/>
    </source>
</evidence>
<gene>
    <name evidence="2" type="ORF">orf00167</name>
</gene>
<dbReference type="EMBL" id="MG950412">
    <property type="protein sequence ID" value="AWY71005.1"/>
    <property type="molecule type" value="Genomic_DNA"/>
</dbReference>
<dbReference type="GO" id="GO:0003677">
    <property type="term" value="F:DNA binding"/>
    <property type="evidence" value="ECO:0007669"/>
    <property type="project" value="UniProtKB-KW"/>
</dbReference>
<keyword evidence="2" id="KW-0238">DNA-binding</keyword>
<dbReference type="AlphaFoldDB" id="A0A2Z4TJQ8"/>
<feature type="region of interest" description="Disordered" evidence="1">
    <location>
        <begin position="1"/>
        <end position="39"/>
    </location>
</feature>
<protein>
    <submittedName>
        <fullName evidence="2">Single-stranded DNA-binding protein</fullName>
    </submittedName>
</protein>
<reference evidence="2" key="1">
    <citation type="submission" date="2018-02" db="EMBL/GenBank/DDBJ databases">
        <authorList>
            <person name="Cohen D.B."/>
            <person name="Kent A.D."/>
        </authorList>
    </citation>
    <scope>NUCLEOTIDE SEQUENCE</scope>
    <source>
        <strain evidence="2">81</strain>
    </source>
</reference>
<evidence type="ECO:0000256" key="1">
    <source>
        <dbReference type="SAM" id="MobiDB-lite"/>
    </source>
</evidence>
<accession>A0A2Z4TJQ8</accession>